<dbReference type="SUPFAM" id="SSF48008">
    <property type="entry name" value="GntR ligand-binding domain-like"/>
    <property type="match status" value="1"/>
</dbReference>
<dbReference type="InterPro" id="IPR000524">
    <property type="entry name" value="Tscrpt_reg_HTH_GntR"/>
</dbReference>
<reference evidence="6" key="1">
    <citation type="submission" date="2022-11" db="EMBL/GenBank/DDBJ databases">
        <title>Biodiversity and phylogenetic relationships of bacteria.</title>
        <authorList>
            <person name="Machado R.A.R."/>
            <person name="Bhat A."/>
            <person name="Loulou A."/>
            <person name="Kallel S."/>
        </authorList>
    </citation>
    <scope>NUCLEOTIDE SEQUENCE</scope>
    <source>
        <strain evidence="6">K-TC2</strain>
    </source>
</reference>
<evidence type="ECO:0000313" key="6">
    <source>
        <dbReference type="EMBL" id="MCX5570256.1"/>
    </source>
</evidence>
<dbReference type="EMBL" id="JAPKNK010000005">
    <property type="protein sequence ID" value="MCX5570256.1"/>
    <property type="molecule type" value="Genomic_DNA"/>
</dbReference>
<proteinExistence type="predicted"/>
<accession>A0A9X3E2Z0</accession>
<feature type="compositionally biased region" description="Polar residues" evidence="4">
    <location>
        <begin position="1"/>
        <end position="15"/>
    </location>
</feature>
<evidence type="ECO:0000259" key="5">
    <source>
        <dbReference type="PROSITE" id="PS50949"/>
    </source>
</evidence>
<protein>
    <submittedName>
        <fullName evidence="6">FadR/GntR family transcriptional regulator</fullName>
    </submittedName>
</protein>
<dbReference type="PROSITE" id="PS50949">
    <property type="entry name" value="HTH_GNTR"/>
    <property type="match status" value="1"/>
</dbReference>
<dbReference type="PANTHER" id="PTHR43537">
    <property type="entry name" value="TRANSCRIPTIONAL REGULATOR, GNTR FAMILY"/>
    <property type="match status" value="1"/>
</dbReference>
<sequence>MTEQSQDTPLASGQTGAPAEDSAGSVATVAQTAVERLRRMIEAGEFAVGEALMPQRQLARELNVSRATLREALSILATVGLVSIEPGRGTFVRDPSAVAESGSAMSWRFSARYSPAEVYQVRYIAESQAAQLAAMTLTAPEINLLKDNLQAFRSAAQTFDVEAFARVDFEFHAMIMRFSRNRLLCDIHHSFAKVLIESTKLPITREKLWDPVAEHERVIEAFVMNDPEGAGYYMRRHLSRTAHRVGISIVELV</sequence>
<evidence type="ECO:0000256" key="1">
    <source>
        <dbReference type="ARBA" id="ARBA00023015"/>
    </source>
</evidence>
<dbReference type="SMART" id="SM00895">
    <property type="entry name" value="FCD"/>
    <property type="match status" value="1"/>
</dbReference>
<organism evidence="6 7">
    <name type="scientific">Kaistia nematophila</name>
    <dbReference type="NCBI Taxonomy" id="2994654"/>
    <lineage>
        <taxon>Bacteria</taxon>
        <taxon>Pseudomonadati</taxon>
        <taxon>Pseudomonadota</taxon>
        <taxon>Alphaproteobacteria</taxon>
        <taxon>Hyphomicrobiales</taxon>
        <taxon>Kaistiaceae</taxon>
        <taxon>Kaistia</taxon>
    </lineage>
</organism>
<dbReference type="InterPro" id="IPR036388">
    <property type="entry name" value="WH-like_DNA-bd_sf"/>
</dbReference>
<evidence type="ECO:0000313" key="7">
    <source>
        <dbReference type="Proteomes" id="UP001144805"/>
    </source>
</evidence>
<dbReference type="SMART" id="SM00345">
    <property type="entry name" value="HTH_GNTR"/>
    <property type="match status" value="1"/>
</dbReference>
<gene>
    <name evidence="6" type="ORF">OSH07_13705</name>
</gene>
<dbReference type="Proteomes" id="UP001144805">
    <property type="component" value="Unassembled WGS sequence"/>
</dbReference>
<dbReference type="InterPro" id="IPR036390">
    <property type="entry name" value="WH_DNA-bd_sf"/>
</dbReference>
<dbReference type="Gene3D" id="1.20.120.530">
    <property type="entry name" value="GntR ligand-binding domain-like"/>
    <property type="match status" value="1"/>
</dbReference>
<evidence type="ECO:0000256" key="4">
    <source>
        <dbReference type="SAM" id="MobiDB-lite"/>
    </source>
</evidence>
<dbReference type="InterPro" id="IPR008920">
    <property type="entry name" value="TF_FadR/GntR_C"/>
</dbReference>
<keyword evidence="3" id="KW-0804">Transcription</keyword>
<feature type="region of interest" description="Disordered" evidence="4">
    <location>
        <begin position="1"/>
        <end position="26"/>
    </location>
</feature>
<dbReference type="PRINTS" id="PR00035">
    <property type="entry name" value="HTHGNTR"/>
</dbReference>
<dbReference type="AlphaFoldDB" id="A0A9X3E2Z0"/>
<comment type="caution">
    <text evidence="6">The sequence shown here is derived from an EMBL/GenBank/DDBJ whole genome shotgun (WGS) entry which is preliminary data.</text>
</comment>
<dbReference type="GO" id="GO:0003677">
    <property type="term" value="F:DNA binding"/>
    <property type="evidence" value="ECO:0007669"/>
    <property type="project" value="UniProtKB-KW"/>
</dbReference>
<evidence type="ECO:0000256" key="2">
    <source>
        <dbReference type="ARBA" id="ARBA00023125"/>
    </source>
</evidence>
<feature type="domain" description="HTH gntR-type" evidence="5">
    <location>
        <begin position="27"/>
        <end position="95"/>
    </location>
</feature>
<dbReference type="RefSeq" id="WP_266339222.1">
    <property type="nucleotide sequence ID" value="NZ_JAPKNK010000005.1"/>
</dbReference>
<dbReference type="SUPFAM" id="SSF46785">
    <property type="entry name" value="Winged helix' DNA-binding domain"/>
    <property type="match status" value="1"/>
</dbReference>
<dbReference type="CDD" id="cd07377">
    <property type="entry name" value="WHTH_GntR"/>
    <property type="match status" value="1"/>
</dbReference>
<dbReference type="Pfam" id="PF00392">
    <property type="entry name" value="GntR"/>
    <property type="match status" value="1"/>
</dbReference>
<keyword evidence="2" id="KW-0238">DNA-binding</keyword>
<dbReference type="GO" id="GO:0003700">
    <property type="term" value="F:DNA-binding transcription factor activity"/>
    <property type="evidence" value="ECO:0007669"/>
    <property type="project" value="InterPro"/>
</dbReference>
<evidence type="ECO:0000256" key="3">
    <source>
        <dbReference type="ARBA" id="ARBA00023163"/>
    </source>
</evidence>
<keyword evidence="7" id="KW-1185">Reference proteome</keyword>
<dbReference type="PANTHER" id="PTHR43537:SF5">
    <property type="entry name" value="UXU OPERON TRANSCRIPTIONAL REGULATOR"/>
    <property type="match status" value="1"/>
</dbReference>
<dbReference type="Gene3D" id="1.10.10.10">
    <property type="entry name" value="Winged helix-like DNA-binding domain superfamily/Winged helix DNA-binding domain"/>
    <property type="match status" value="1"/>
</dbReference>
<dbReference type="InterPro" id="IPR011711">
    <property type="entry name" value="GntR_C"/>
</dbReference>
<name>A0A9X3E2Z0_9HYPH</name>
<keyword evidence="1" id="KW-0805">Transcription regulation</keyword>
<dbReference type="Pfam" id="PF07729">
    <property type="entry name" value="FCD"/>
    <property type="match status" value="1"/>
</dbReference>